<sequence length="250" mass="26647">MRFADRVALVTGGGRGIGAATALRFAREGAAVVVSDVDEGPAEEVASQIRQEGGRALAVACDVRDRGQVEAMVQRAVDTFGRLDFLVTCAGIIRDNLIHKMTDDDWDGVIDTHLKGTFLCAQAAQRVMVPQRYGKMVFLSSTSALGNRGQTNYSAAKAGIQGMARTLAIELGPFNINVNAVAPGFIETRMTRAVAERTGVDFEELKKAAAERTPLRRVGQPEDVAGVIAFLCSEDAGYVSGQVIYVRGGP</sequence>
<dbReference type="eggNOG" id="COG1028">
    <property type="taxonomic scope" value="Bacteria"/>
</dbReference>
<keyword evidence="6" id="KW-1185">Reference proteome</keyword>
<feature type="domain" description="Ketoreductase" evidence="4">
    <location>
        <begin position="6"/>
        <end position="184"/>
    </location>
</feature>
<reference evidence="5" key="2">
    <citation type="submission" date="2012-10" db="EMBL/GenBank/DDBJ databases">
        <title>Improved high-quality draft of Thermaerobacter subterraneus C21, DSM 13965.</title>
        <authorList>
            <consortium name="DOE Joint Genome Institute"/>
            <person name="Eisen J."/>
            <person name="Huntemann M."/>
            <person name="Wei C.-L."/>
            <person name="Han J."/>
            <person name="Detter J.C."/>
            <person name="Han C."/>
            <person name="Tapia R."/>
            <person name="Chen A."/>
            <person name="Kyrpides N."/>
            <person name="Mavromatis K."/>
            <person name="Markowitz V."/>
            <person name="Szeto E."/>
            <person name="Ivanova N."/>
            <person name="Mikhailova N."/>
            <person name="Ovchinnikova G."/>
            <person name="Pagani I."/>
            <person name="Pati A."/>
            <person name="Goodwin L."/>
            <person name="Nordberg H.P."/>
            <person name="Cantor M.N."/>
            <person name="Hua S.X."/>
            <person name="Woyke T."/>
            <person name="Eisen J."/>
            <person name="Klenk H.-P."/>
        </authorList>
    </citation>
    <scope>NUCLEOTIDE SEQUENCE [LARGE SCALE GENOMIC DNA]</scope>
    <source>
        <strain evidence="5">DSM 13965</strain>
    </source>
</reference>
<dbReference type="HOGENOM" id="CLU_010194_1_3_9"/>
<dbReference type="InterPro" id="IPR002347">
    <property type="entry name" value="SDR_fam"/>
</dbReference>
<comment type="caution">
    <text evidence="5">The sequence shown here is derived from an EMBL/GenBank/DDBJ whole genome shotgun (WGS) entry which is preliminary data.</text>
</comment>
<evidence type="ECO:0000313" key="6">
    <source>
        <dbReference type="Proteomes" id="UP000005710"/>
    </source>
</evidence>
<dbReference type="InterPro" id="IPR020904">
    <property type="entry name" value="Sc_DH/Rdtase_CS"/>
</dbReference>
<comment type="similarity">
    <text evidence="1">Belongs to the short-chain dehydrogenases/reductases (SDR) family.</text>
</comment>
<dbReference type="PANTHER" id="PTHR42760">
    <property type="entry name" value="SHORT-CHAIN DEHYDROGENASES/REDUCTASES FAMILY MEMBER"/>
    <property type="match status" value="1"/>
</dbReference>
<dbReference type="Proteomes" id="UP000005710">
    <property type="component" value="Unassembled WGS sequence"/>
</dbReference>
<keyword evidence="2" id="KW-0521">NADP</keyword>
<dbReference type="Pfam" id="PF13561">
    <property type="entry name" value="adh_short_C2"/>
    <property type="match status" value="1"/>
</dbReference>
<dbReference type="FunFam" id="3.40.50.720:FF:000115">
    <property type="entry name" value="3-oxoacyl-[acyl-carrier-protein] reductase FabG"/>
    <property type="match status" value="1"/>
</dbReference>
<dbReference type="InterPro" id="IPR036291">
    <property type="entry name" value="NAD(P)-bd_dom_sf"/>
</dbReference>
<accession>K6PQT9</accession>
<dbReference type="OrthoDB" id="9803333at2"/>
<evidence type="ECO:0000313" key="5">
    <source>
        <dbReference type="EMBL" id="EKP95307.1"/>
    </source>
</evidence>
<evidence type="ECO:0000259" key="4">
    <source>
        <dbReference type="SMART" id="SM00822"/>
    </source>
</evidence>
<dbReference type="PRINTS" id="PR00080">
    <property type="entry name" value="SDRFAMILY"/>
</dbReference>
<dbReference type="NCBIfam" id="NF009466">
    <property type="entry name" value="PRK12826.1-2"/>
    <property type="match status" value="1"/>
</dbReference>
<dbReference type="NCBIfam" id="NF005559">
    <property type="entry name" value="PRK07231.1"/>
    <property type="match status" value="1"/>
</dbReference>
<dbReference type="Gene3D" id="3.40.50.720">
    <property type="entry name" value="NAD(P)-binding Rossmann-like Domain"/>
    <property type="match status" value="1"/>
</dbReference>
<dbReference type="RefSeq" id="WP_006903318.1">
    <property type="nucleotide sequence ID" value="NZ_JH976535.1"/>
</dbReference>
<dbReference type="PANTHER" id="PTHR42760:SF40">
    <property type="entry name" value="3-OXOACYL-[ACYL-CARRIER-PROTEIN] REDUCTASE, CHLOROPLASTIC"/>
    <property type="match status" value="1"/>
</dbReference>
<organism evidence="5 6">
    <name type="scientific">Thermaerobacter subterraneus DSM 13965</name>
    <dbReference type="NCBI Taxonomy" id="867903"/>
    <lineage>
        <taxon>Bacteria</taxon>
        <taxon>Bacillati</taxon>
        <taxon>Bacillota</taxon>
        <taxon>Clostridia</taxon>
        <taxon>Eubacteriales</taxon>
        <taxon>Clostridiales Family XVII. Incertae Sedis</taxon>
        <taxon>Thermaerobacter</taxon>
    </lineage>
</organism>
<protein>
    <recommendedName>
        <fullName evidence="4">Ketoreductase domain-containing protein</fullName>
    </recommendedName>
</protein>
<dbReference type="SUPFAM" id="SSF51735">
    <property type="entry name" value="NAD(P)-binding Rossmann-fold domains"/>
    <property type="match status" value="1"/>
</dbReference>
<dbReference type="PROSITE" id="PS00061">
    <property type="entry name" value="ADH_SHORT"/>
    <property type="match status" value="1"/>
</dbReference>
<dbReference type="AlphaFoldDB" id="K6PQT9"/>
<evidence type="ECO:0000256" key="1">
    <source>
        <dbReference type="ARBA" id="ARBA00006484"/>
    </source>
</evidence>
<dbReference type="EMBL" id="AENY02000002">
    <property type="protein sequence ID" value="EKP95307.1"/>
    <property type="molecule type" value="Genomic_DNA"/>
</dbReference>
<dbReference type="GO" id="GO:0030497">
    <property type="term" value="P:fatty acid elongation"/>
    <property type="evidence" value="ECO:0007669"/>
    <property type="project" value="TreeGrafter"/>
</dbReference>
<dbReference type="GO" id="GO:0016616">
    <property type="term" value="F:oxidoreductase activity, acting on the CH-OH group of donors, NAD or NADP as acceptor"/>
    <property type="evidence" value="ECO:0007669"/>
    <property type="project" value="TreeGrafter"/>
</dbReference>
<dbReference type="STRING" id="867903.ThesuDRAFT_01054"/>
<proteinExistence type="inferred from homology"/>
<keyword evidence="3" id="KW-0560">Oxidoreductase</keyword>
<dbReference type="InterPro" id="IPR057326">
    <property type="entry name" value="KR_dom"/>
</dbReference>
<name>K6PQT9_9FIRM</name>
<gene>
    <name evidence="5" type="ORF">ThesuDRAFT_01054</name>
</gene>
<evidence type="ECO:0000256" key="2">
    <source>
        <dbReference type="ARBA" id="ARBA00022857"/>
    </source>
</evidence>
<reference evidence="5" key="1">
    <citation type="submission" date="2010-10" db="EMBL/GenBank/DDBJ databases">
        <authorList>
            <consortium name="US DOE Joint Genome Institute (JGI-PGF)"/>
            <person name="Lucas S."/>
            <person name="Copeland A."/>
            <person name="Lapidus A."/>
            <person name="Bruce D."/>
            <person name="Goodwin L."/>
            <person name="Pitluck S."/>
            <person name="Kyrpides N."/>
            <person name="Mavromatis K."/>
            <person name="Detter J.C."/>
            <person name="Han C."/>
            <person name="Land M."/>
            <person name="Hauser L."/>
            <person name="Markowitz V."/>
            <person name="Cheng J.-F."/>
            <person name="Hugenholtz P."/>
            <person name="Woyke T."/>
            <person name="Wu D."/>
            <person name="Pukall R."/>
            <person name="Wahrenburg C."/>
            <person name="Brambilla E."/>
            <person name="Klenk H.-P."/>
            <person name="Eisen J.A."/>
        </authorList>
    </citation>
    <scope>NUCLEOTIDE SEQUENCE [LARGE SCALE GENOMIC DNA]</scope>
    <source>
        <strain evidence="5">DSM 13965</strain>
    </source>
</reference>
<evidence type="ECO:0000256" key="3">
    <source>
        <dbReference type="ARBA" id="ARBA00023002"/>
    </source>
</evidence>
<dbReference type="PRINTS" id="PR00081">
    <property type="entry name" value="GDHRDH"/>
</dbReference>
<dbReference type="SMART" id="SM00822">
    <property type="entry name" value="PKS_KR"/>
    <property type="match status" value="1"/>
</dbReference>